<evidence type="ECO:0000256" key="14">
    <source>
        <dbReference type="ARBA" id="ARBA00023157"/>
    </source>
</evidence>
<dbReference type="FunFam" id="2.10.25.140:FF:000001">
    <property type="entry name" value="Delta-like protein"/>
    <property type="match status" value="1"/>
</dbReference>
<evidence type="ECO:0000256" key="3">
    <source>
        <dbReference type="ARBA" id="ARBA00022473"/>
    </source>
</evidence>
<dbReference type="PROSITE" id="PS51051">
    <property type="entry name" value="DSL"/>
    <property type="match status" value="1"/>
</dbReference>
<evidence type="ECO:0000256" key="17">
    <source>
        <dbReference type="PROSITE-ProRule" id="PRU00377"/>
    </source>
</evidence>
<feature type="disulfide bond" evidence="16">
    <location>
        <begin position="481"/>
        <end position="490"/>
    </location>
</feature>
<evidence type="ECO:0000256" key="2">
    <source>
        <dbReference type="ARBA" id="ARBA00004613"/>
    </source>
</evidence>
<comment type="caution">
    <text evidence="16">Lacks conserved residue(s) required for the propagation of feature annotation.</text>
</comment>
<dbReference type="GO" id="GO:0005576">
    <property type="term" value="C:extracellular region"/>
    <property type="evidence" value="ECO:0007669"/>
    <property type="project" value="UniProtKB-SubCell"/>
</dbReference>
<dbReference type="EMBL" id="JAOPHQ010004863">
    <property type="protein sequence ID" value="KAK0137600.1"/>
    <property type="molecule type" value="Genomic_DNA"/>
</dbReference>
<dbReference type="InterPro" id="IPR000742">
    <property type="entry name" value="EGF"/>
</dbReference>
<feature type="domain" description="DSL" evidence="22">
    <location>
        <begin position="264"/>
        <end position="308"/>
    </location>
</feature>
<evidence type="ECO:0000256" key="12">
    <source>
        <dbReference type="ARBA" id="ARBA00022989"/>
    </source>
</evidence>
<evidence type="ECO:0000259" key="22">
    <source>
        <dbReference type="PROSITE" id="PS51051"/>
    </source>
</evidence>
<dbReference type="FunFam" id="2.10.25.10:FF:000018">
    <property type="entry name" value="Delta-like 1"/>
    <property type="match status" value="1"/>
</dbReference>
<proteinExistence type="predicted"/>
<evidence type="ECO:0000313" key="23">
    <source>
        <dbReference type="EMBL" id="KAK0137600.1"/>
    </source>
</evidence>
<dbReference type="PROSITE" id="PS01187">
    <property type="entry name" value="EGF_CA"/>
    <property type="match status" value="1"/>
</dbReference>
<evidence type="ECO:0000256" key="18">
    <source>
        <dbReference type="RuleBase" id="RU280815"/>
    </source>
</evidence>
<feature type="domain" description="EGF-like" evidence="21">
    <location>
        <begin position="415"/>
        <end position="451"/>
    </location>
</feature>
<dbReference type="InterPro" id="IPR001774">
    <property type="entry name" value="DSL"/>
</dbReference>
<sequence>MSLHHTNTPPQPVFRPQASLESSSEGISLGGRIMCSQQASRPKLPLFKRRRDQEANCCKVLTALFRPSALISHLISQSCFEINSQPHSLAAPRWSGYLQGRPEHLTGSNGVTGLRCAVRDQGVFELDLHHFQNSGGLLASGQNCSGPACRTWFSVCLKNFQAVVSPGDCIFGRAATPVLGTDSFSIGDGDGRLRLPLLNFTWPGAFSLIIDAWHSPASDPPGVTTNPEFLISSFAIQRNLGIGHEWSRDVQSGERTELRYSYRFICNENYYGDTCSKICTPRDDHFGHYTCTPDGQIACLPGWKWDYCQEPICLEGCSEMTGNCTLPGECKCREGWQGALCDVCKRHPSCKHGTCVEAWQCSCDEGWGGLLCDQDLNYCTNHKPCANGATCMNTGQGSYTCTCLPGFTGVDCTAEVRECDSQPCQNGGHCLDTENSYECVCPEGFEGPHCEHRILTCSTGPCYHNGKCREKDNGRSYECECPAGYTGRNCEKKADKCTSLQCTNGGHCLLHGNLGVCNCRAGFTGQRCETNINECAANPCANGATCNDRINDYSCTCAPGYTGRNCAKPTDRCAFQRCLNGGTCVAPTAGTRGGATSRQPSCLCPAGYSGPRCGTYEVLLDVTPSPKHDDWDPRPPGHLNWTTVGLGVGMGALLVLLCMVLAVMRHVRNKRNREPDSETMNNLSKADFQKENLIPTIDLKNTNKKIDLELDFPIEKSNHKHVNHNHLESRTSTGYKGQVTLVDKDENCEKTMANKRPLSNMYSERPECIISTVCSSRDSMYQSVFVIAEEKNECIIATEVRYLFIG</sequence>
<dbReference type="AlphaFoldDB" id="A0AA47NU97"/>
<organism evidence="23 24">
    <name type="scientific">Merluccius polli</name>
    <name type="common">Benguela hake</name>
    <name type="synonym">Merluccius cadenati</name>
    <dbReference type="NCBI Taxonomy" id="89951"/>
    <lineage>
        <taxon>Eukaryota</taxon>
        <taxon>Metazoa</taxon>
        <taxon>Chordata</taxon>
        <taxon>Craniata</taxon>
        <taxon>Vertebrata</taxon>
        <taxon>Euteleostomi</taxon>
        <taxon>Actinopterygii</taxon>
        <taxon>Neopterygii</taxon>
        <taxon>Teleostei</taxon>
        <taxon>Neoteleostei</taxon>
        <taxon>Acanthomorphata</taxon>
        <taxon>Zeiogadaria</taxon>
        <taxon>Gadariae</taxon>
        <taxon>Gadiformes</taxon>
        <taxon>Gadoidei</taxon>
        <taxon>Merlucciidae</taxon>
        <taxon>Merluccius</taxon>
    </lineage>
</organism>
<dbReference type="PROSITE" id="PS01186">
    <property type="entry name" value="EGF_2"/>
    <property type="match status" value="7"/>
</dbReference>
<dbReference type="Pfam" id="PF21795">
    <property type="entry name" value="JAG1-like_EGF2"/>
    <property type="match status" value="1"/>
</dbReference>
<keyword evidence="8 18" id="KW-0677">Repeat</keyword>
<evidence type="ECO:0000256" key="6">
    <source>
        <dbReference type="ARBA" id="ARBA00022692"/>
    </source>
</evidence>
<feature type="disulfide bond" evidence="16">
    <location>
        <begin position="462"/>
        <end position="479"/>
    </location>
</feature>
<dbReference type="FunFam" id="2.10.25.10:FF:000064">
    <property type="entry name" value="Delta-like protein"/>
    <property type="match status" value="1"/>
</dbReference>
<evidence type="ECO:0000256" key="16">
    <source>
        <dbReference type="PROSITE-ProRule" id="PRU00076"/>
    </source>
</evidence>
<dbReference type="PROSITE" id="PS00010">
    <property type="entry name" value="ASX_HYDROXYL"/>
    <property type="match status" value="2"/>
</dbReference>
<feature type="region of interest" description="Disordered" evidence="19">
    <location>
        <begin position="1"/>
        <end position="21"/>
    </location>
</feature>
<dbReference type="GO" id="GO:0030154">
    <property type="term" value="P:cell differentiation"/>
    <property type="evidence" value="ECO:0007669"/>
    <property type="project" value="UniProtKB-KW"/>
</dbReference>
<dbReference type="PROSITE" id="PS00022">
    <property type="entry name" value="EGF_1"/>
    <property type="match status" value="8"/>
</dbReference>
<evidence type="ECO:0000256" key="1">
    <source>
        <dbReference type="ARBA" id="ARBA00004479"/>
    </source>
</evidence>
<evidence type="ECO:0000256" key="10">
    <source>
        <dbReference type="ARBA" id="ARBA00022837"/>
    </source>
</evidence>
<evidence type="ECO:0000256" key="5">
    <source>
        <dbReference type="ARBA" id="ARBA00022536"/>
    </source>
</evidence>
<evidence type="ECO:0000256" key="8">
    <source>
        <dbReference type="ARBA" id="ARBA00022737"/>
    </source>
</evidence>
<comment type="caution">
    <text evidence="23">The sequence shown here is derived from an EMBL/GenBank/DDBJ whole genome shotgun (WGS) entry which is preliminary data.</text>
</comment>
<dbReference type="FunFam" id="2.10.25.10:FF:000004">
    <property type="entry name" value="Neurogenic locus notch 1"/>
    <property type="match status" value="1"/>
</dbReference>
<comment type="subcellular location">
    <subcellularLocation>
        <location evidence="1 18">Membrane</location>
        <topology evidence="1 18">Single-pass type I membrane protein</topology>
    </subcellularLocation>
    <subcellularLocation>
        <location evidence="2">Secreted</location>
    </subcellularLocation>
</comment>
<keyword evidence="7 18" id="KW-0732">Signal</keyword>
<keyword evidence="11" id="KW-0832">Ubl conjugation</keyword>
<dbReference type="SMART" id="SM00181">
    <property type="entry name" value="EGF"/>
    <property type="match status" value="8"/>
</dbReference>
<evidence type="ECO:0000256" key="19">
    <source>
        <dbReference type="SAM" id="MobiDB-lite"/>
    </source>
</evidence>
<keyword evidence="10" id="KW-0106">Calcium</keyword>
<feature type="disulfide bond" evidence="16">
    <location>
        <begin position="519"/>
        <end position="528"/>
    </location>
</feature>
<evidence type="ECO:0000256" key="13">
    <source>
        <dbReference type="ARBA" id="ARBA00023136"/>
    </source>
</evidence>
<dbReference type="SUPFAM" id="SSF57184">
    <property type="entry name" value="Growth factor receptor domain"/>
    <property type="match status" value="1"/>
</dbReference>
<comment type="function">
    <text evidence="18">Putative Notch ligand involved in the mediation of Notch signaling.</text>
</comment>
<evidence type="ECO:0000256" key="11">
    <source>
        <dbReference type="ARBA" id="ARBA00022843"/>
    </source>
</evidence>
<feature type="disulfide bond" evidence="16">
    <location>
        <begin position="557"/>
        <end position="566"/>
    </location>
</feature>
<feature type="domain" description="EGF-like" evidence="21">
    <location>
        <begin position="531"/>
        <end position="567"/>
    </location>
</feature>
<keyword evidence="3 18" id="KW-0217">Developmental protein</keyword>
<dbReference type="PRINTS" id="PR00010">
    <property type="entry name" value="EGFBLOOD"/>
</dbReference>
<dbReference type="Pfam" id="PF01414">
    <property type="entry name" value="DSL"/>
    <property type="match status" value="1"/>
</dbReference>
<evidence type="ECO:0000256" key="7">
    <source>
        <dbReference type="ARBA" id="ARBA00022729"/>
    </source>
</evidence>
<evidence type="ECO:0000259" key="21">
    <source>
        <dbReference type="PROSITE" id="PS50026"/>
    </source>
</evidence>
<dbReference type="Gene3D" id="2.60.40.3510">
    <property type="match status" value="1"/>
</dbReference>
<keyword evidence="12 18" id="KW-1133">Transmembrane helix</keyword>
<dbReference type="SMART" id="SM00051">
    <property type="entry name" value="DSL"/>
    <property type="match status" value="1"/>
</dbReference>
<dbReference type="FunFam" id="2.10.25.10:FF:000012">
    <property type="entry name" value="Delta-like protein"/>
    <property type="match status" value="1"/>
</dbReference>
<evidence type="ECO:0000256" key="20">
    <source>
        <dbReference type="SAM" id="Phobius"/>
    </source>
</evidence>
<dbReference type="InterPro" id="IPR051022">
    <property type="entry name" value="Notch_Cell-Fate_Det"/>
</dbReference>
<dbReference type="InterPro" id="IPR009030">
    <property type="entry name" value="Growth_fac_rcpt_cys_sf"/>
</dbReference>
<dbReference type="InterPro" id="IPR001881">
    <property type="entry name" value="EGF-like_Ca-bd_dom"/>
</dbReference>
<evidence type="ECO:0000313" key="24">
    <source>
        <dbReference type="Proteomes" id="UP001174136"/>
    </source>
</evidence>
<reference evidence="23" key="1">
    <citation type="journal article" date="2023" name="Front. Mar. Sci.">
        <title>A new Merluccius polli reference genome to investigate the effects of global change in West African waters.</title>
        <authorList>
            <person name="Mateo J.L."/>
            <person name="Blanco-Fernandez C."/>
            <person name="Garcia-Vazquez E."/>
            <person name="Machado-Schiaffino G."/>
        </authorList>
    </citation>
    <scope>NUCLEOTIDE SEQUENCE</scope>
    <source>
        <strain evidence="23">C29</strain>
        <tissue evidence="23">Fin</tissue>
    </source>
</reference>
<dbReference type="InterPro" id="IPR011651">
    <property type="entry name" value="Notch_ligand_N"/>
</dbReference>
<dbReference type="Pfam" id="PF07657">
    <property type="entry name" value="MNNL"/>
    <property type="match status" value="1"/>
</dbReference>
<dbReference type="GO" id="GO:0016020">
    <property type="term" value="C:membrane"/>
    <property type="evidence" value="ECO:0007669"/>
    <property type="project" value="UniProtKB-SubCell"/>
</dbReference>
<dbReference type="Gene3D" id="2.10.25.10">
    <property type="entry name" value="Laminin"/>
    <property type="match status" value="7"/>
</dbReference>
<dbReference type="GO" id="GO:0048513">
    <property type="term" value="P:animal organ development"/>
    <property type="evidence" value="ECO:0007669"/>
    <property type="project" value="UniProtKB-ARBA"/>
</dbReference>
<feature type="domain" description="EGF-like" evidence="21">
    <location>
        <begin position="493"/>
        <end position="529"/>
    </location>
</feature>
<feature type="domain" description="EGF-like" evidence="21">
    <location>
        <begin position="453"/>
        <end position="491"/>
    </location>
</feature>
<feature type="disulfide bond" evidence="16">
    <location>
        <begin position="604"/>
        <end position="613"/>
    </location>
</feature>
<protein>
    <recommendedName>
        <fullName evidence="18">Delta-like protein</fullName>
    </recommendedName>
</protein>
<dbReference type="GO" id="GO:0007219">
    <property type="term" value="P:Notch signaling pathway"/>
    <property type="evidence" value="ECO:0007669"/>
    <property type="project" value="InterPro"/>
</dbReference>
<feature type="disulfide bond" evidence="17">
    <location>
        <begin position="266"/>
        <end position="275"/>
    </location>
</feature>
<name>A0AA47NU97_MERPO</name>
<keyword evidence="6 18" id="KW-0812">Transmembrane</keyword>
<dbReference type="GO" id="GO:0005509">
    <property type="term" value="F:calcium ion binding"/>
    <property type="evidence" value="ECO:0007669"/>
    <property type="project" value="InterPro"/>
</dbReference>
<dbReference type="PROSITE" id="PS50026">
    <property type="entry name" value="EGF_3"/>
    <property type="match status" value="6"/>
</dbReference>
<dbReference type="SMART" id="SM00179">
    <property type="entry name" value="EGF_CA"/>
    <property type="match status" value="5"/>
</dbReference>
<feature type="disulfide bond" evidence="17">
    <location>
        <begin position="299"/>
        <end position="308"/>
    </location>
</feature>
<feature type="disulfide bond" evidence="16">
    <location>
        <begin position="403"/>
        <end position="412"/>
    </location>
</feature>
<feature type="disulfide bond" evidence="17">
    <location>
        <begin position="279"/>
        <end position="291"/>
    </location>
</feature>
<dbReference type="InterPro" id="IPR000152">
    <property type="entry name" value="EGF-type_Asp/Asn_hydroxyl_site"/>
</dbReference>
<feature type="disulfide bond" evidence="16">
    <location>
        <begin position="441"/>
        <end position="450"/>
    </location>
</feature>
<gene>
    <name evidence="23" type="primary">DLL4_1</name>
    <name evidence="23" type="ORF">N1851_026194</name>
</gene>
<keyword evidence="9" id="KW-0221">Differentiation</keyword>
<keyword evidence="24" id="KW-1185">Reference proteome</keyword>
<keyword evidence="13 18" id="KW-0472">Membrane</keyword>
<feature type="domain" description="EGF-like" evidence="21">
    <location>
        <begin position="375"/>
        <end position="413"/>
    </location>
</feature>
<dbReference type="Pfam" id="PF00008">
    <property type="entry name" value="EGF"/>
    <property type="match status" value="4"/>
</dbReference>
<feature type="transmembrane region" description="Helical" evidence="20">
    <location>
        <begin position="641"/>
        <end position="663"/>
    </location>
</feature>
<evidence type="ECO:0000256" key="15">
    <source>
        <dbReference type="ARBA" id="ARBA00023180"/>
    </source>
</evidence>
<dbReference type="CDD" id="cd00054">
    <property type="entry name" value="EGF_CA"/>
    <property type="match status" value="4"/>
</dbReference>
<keyword evidence="4" id="KW-0964">Secreted</keyword>
<evidence type="ECO:0000256" key="4">
    <source>
        <dbReference type="ARBA" id="ARBA00022525"/>
    </source>
</evidence>
<dbReference type="InterPro" id="IPR018097">
    <property type="entry name" value="EGF_Ca-bd_CS"/>
</dbReference>
<keyword evidence="5 16" id="KW-0245">EGF-like domain</keyword>
<dbReference type="Gene3D" id="2.10.25.140">
    <property type="match status" value="1"/>
</dbReference>
<dbReference type="FunFam" id="2.10.25.10:FF:000045">
    <property type="entry name" value="Slit guidance ligand 2"/>
    <property type="match status" value="1"/>
</dbReference>
<evidence type="ECO:0000256" key="9">
    <source>
        <dbReference type="ARBA" id="ARBA00022782"/>
    </source>
</evidence>
<dbReference type="SUPFAM" id="SSF57196">
    <property type="entry name" value="EGF/Laminin"/>
    <property type="match status" value="4"/>
</dbReference>
<feature type="domain" description="EGF-like" evidence="21">
    <location>
        <begin position="569"/>
        <end position="614"/>
    </location>
</feature>
<dbReference type="Proteomes" id="UP001174136">
    <property type="component" value="Unassembled WGS sequence"/>
</dbReference>
<keyword evidence="15" id="KW-0325">Glycoprotein</keyword>
<keyword evidence="14 16" id="KW-1015">Disulfide bond</keyword>
<accession>A0AA47NU97</accession>
<dbReference type="PANTHER" id="PTHR24049">
    <property type="entry name" value="CRUMBS FAMILY MEMBER"/>
    <property type="match status" value="1"/>
</dbReference>
<dbReference type="GO" id="GO:0007417">
    <property type="term" value="P:central nervous system development"/>
    <property type="evidence" value="ECO:0007669"/>
    <property type="project" value="UniProtKB-ARBA"/>
</dbReference>